<dbReference type="InterPro" id="IPR000683">
    <property type="entry name" value="Gfo/Idh/MocA-like_OxRdtase_N"/>
</dbReference>
<gene>
    <name evidence="3" type="ORF">THTE_1354</name>
</gene>
<dbReference type="InterPro" id="IPR051450">
    <property type="entry name" value="Gfo/Idh/MocA_Oxidoreductases"/>
</dbReference>
<dbReference type="Pfam" id="PF01408">
    <property type="entry name" value="GFO_IDH_MocA"/>
    <property type="match status" value="1"/>
</dbReference>
<dbReference type="InterPro" id="IPR036291">
    <property type="entry name" value="NAD(P)-bd_dom_sf"/>
</dbReference>
<sequence length="346" mass="38230">MRIGVIGAGRLGTFHARKIKRLPNVALAGIADPVEARRLALAAECDCPAWEDYRPLLAVCDAVVVATPASTHAGIVEECLVKGRHVFVEKPLALSVTEGEPLVHLARQSGLVLQVGHIERFNPAFQAAVPHMHDPWLVETVRQGPFSFRSTDIGCVLDLMIHDLDLIRAMIAAPLSEVHATGIALLGPHEDTAQAELRFANGATALLKTSRIDKQPARWMRVWTRDAIIDIDFAARKTTVCHLGRKLLEGKLDITRLSGTELEELRQAFEPQYFDHRELTVSNQDPLEEELRDFAEAVRTGRPPLVTGESGLEAVALAEAVIQSLELHRMGEPLRPRAVREWRRAA</sequence>
<dbReference type="InterPro" id="IPR055170">
    <property type="entry name" value="GFO_IDH_MocA-like_dom"/>
</dbReference>
<dbReference type="KEGG" id="ttf:THTE_1354"/>
<dbReference type="GO" id="GO:0000166">
    <property type="term" value="F:nucleotide binding"/>
    <property type="evidence" value="ECO:0007669"/>
    <property type="project" value="InterPro"/>
</dbReference>
<dbReference type="PANTHER" id="PTHR43377:SF1">
    <property type="entry name" value="BILIVERDIN REDUCTASE A"/>
    <property type="match status" value="1"/>
</dbReference>
<name>A0A286RDC1_9BACT</name>
<dbReference type="Pfam" id="PF22725">
    <property type="entry name" value="GFO_IDH_MocA_C3"/>
    <property type="match status" value="1"/>
</dbReference>
<evidence type="ECO:0000313" key="3">
    <source>
        <dbReference type="EMBL" id="ASV73956.1"/>
    </source>
</evidence>
<keyword evidence="4" id="KW-1185">Reference proteome</keyword>
<evidence type="ECO:0000259" key="2">
    <source>
        <dbReference type="Pfam" id="PF22725"/>
    </source>
</evidence>
<accession>A0A286RDC1</accession>
<feature type="domain" description="Gfo/Idh/MocA-like oxidoreductase N-terminal" evidence="1">
    <location>
        <begin position="1"/>
        <end position="117"/>
    </location>
</feature>
<dbReference type="Proteomes" id="UP000215086">
    <property type="component" value="Chromosome"/>
</dbReference>
<protein>
    <submittedName>
        <fullName evidence="3">Oxidoreductase, Gfo/Idh/MocA family</fullName>
    </submittedName>
</protein>
<dbReference type="SUPFAM" id="SSF55347">
    <property type="entry name" value="Glyceraldehyde-3-phosphate dehydrogenase-like, C-terminal domain"/>
    <property type="match status" value="1"/>
</dbReference>
<organism evidence="3 4">
    <name type="scientific">Thermogutta terrifontis</name>
    <dbReference type="NCBI Taxonomy" id="1331910"/>
    <lineage>
        <taxon>Bacteria</taxon>
        <taxon>Pseudomonadati</taxon>
        <taxon>Planctomycetota</taxon>
        <taxon>Planctomycetia</taxon>
        <taxon>Pirellulales</taxon>
        <taxon>Thermoguttaceae</taxon>
        <taxon>Thermogutta</taxon>
    </lineage>
</organism>
<dbReference type="AlphaFoldDB" id="A0A286RDC1"/>
<proteinExistence type="predicted"/>
<dbReference type="EMBL" id="CP018477">
    <property type="protein sequence ID" value="ASV73956.1"/>
    <property type="molecule type" value="Genomic_DNA"/>
</dbReference>
<dbReference type="Gene3D" id="3.30.360.10">
    <property type="entry name" value="Dihydrodipicolinate Reductase, domain 2"/>
    <property type="match status" value="1"/>
</dbReference>
<evidence type="ECO:0000259" key="1">
    <source>
        <dbReference type="Pfam" id="PF01408"/>
    </source>
</evidence>
<dbReference type="PANTHER" id="PTHR43377">
    <property type="entry name" value="BILIVERDIN REDUCTASE A"/>
    <property type="match status" value="1"/>
</dbReference>
<dbReference type="Gene3D" id="3.40.50.720">
    <property type="entry name" value="NAD(P)-binding Rossmann-like Domain"/>
    <property type="match status" value="1"/>
</dbReference>
<feature type="domain" description="GFO/IDH/MocA-like oxidoreductase" evidence="2">
    <location>
        <begin position="133"/>
        <end position="223"/>
    </location>
</feature>
<dbReference type="SUPFAM" id="SSF51735">
    <property type="entry name" value="NAD(P)-binding Rossmann-fold domains"/>
    <property type="match status" value="1"/>
</dbReference>
<reference evidence="3 4" key="1">
    <citation type="journal article" name="Front. Microbiol.">
        <title>Sugar Metabolism of the First Thermophilic Planctomycete Thermogutta terrifontis: Comparative Genomic and Transcriptomic Approaches.</title>
        <authorList>
            <person name="Elcheninov A.G."/>
            <person name="Menzel P."/>
            <person name="Gudbergsdottir S.R."/>
            <person name="Slesarev A.I."/>
            <person name="Kadnikov V.V."/>
            <person name="Krogh A."/>
            <person name="Bonch-Osmolovskaya E.A."/>
            <person name="Peng X."/>
            <person name="Kublanov I.V."/>
        </authorList>
    </citation>
    <scope>NUCLEOTIDE SEQUENCE [LARGE SCALE GENOMIC DNA]</scope>
    <source>
        <strain evidence="3 4">R1</strain>
    </source>
</reference>
<evidence type="ECO:0000313" key="4">
    <source>
        <dbReference type="Proteomes" id="UP000215086"/>
    </source>
</evidence>